<evidence type="ECO:0000256" key="7">
    <source>
        <dbReference type="ARBA" id="ARBA00023136"/>
    </source>
</evidence>
<feature type="transmembrane region" description="Helical" evidence="8">
    <location>
        <begin position="65"/>
        <end position="83"/>
    </location>
</feature>
<keyword evidence="7 8" id="KW-0472">Membrane</keyword>
<evidence type="ECO:0000256" key="2">
    <source>
        <dbReference type="ARBA" id="ARBA00009212"/>
    </source>
</evidence>
<sequence>MIAYALTFAIGCFALALLMNLIRLATAKAPGDRILAVDTMVINVIGLIVLYGIKTASGLNFEAAILFAMTGFVSTVAFAKFLLRGNIIE</sequence>
<dbReference type="GO" id="GO:0005886">
    <property type="term" value="C:plasma membrane"/>
    <property type="evidence" value="ECO:0007669"/>
    <property type="project" value="UniProtKB-SubCell"/>
</dbReference>
<organism evidence="9 10">
    <name type="scientific">Fuscibacter oryzae</name>
    <dbReference type="NCBI Taxonomy" id="2803939"/>
    <lineage>
        <taxon>Bacteria</taxon>
        <taxon>Pseudomonadati</taxon>
        <taxon>Pseudomonadota</taxon>
        <taxon>Alphaproteobacteria</taxon>
        <taxon>Rhodobacterales</taxon>
        <taxon>Paracoccaceae</taxon>
        <taxon>Fuscibacter</taxon>
    </lineage>
</organism>
<dbReference type="PANTHER" id="PTHR34702:SF1">
    <property type="entry name" value="NA(+)_H(+) ANTIPORTER SUBUNIT F"/>
    <property type="match status" value="1"/>
</dbReference>
<comment type="subcellular location">
    <subcellularLocation>
        <location evidence="1">Cell membrane</location>
        <topology evidence="1">Multi-pass membrane protein</topology>
    </subcellularLocation>
</comment>
<keyword evidence="3" id="KW-0813">Transport</keyword>
<feature type="transmembrane region" description="Helical" evidence="8">
    <location>
        <begin position="34"/>
        <end position="53"/>
    </location>
</feature>
<evidence type="ECO:0000313" key="10">
    <source>
        <dbReference type="Proteomes" id="UP000619033"/>
    </source>
</evidence>
<dbReference type="RefSeq" id="WP_202657592.1">
    <property type="nucleotide sequence ID" value="NZ_JAESVP010000001.1"/>
</dbReference>
<name>A0A8J7STQ0_9RHOB</name>
<reference evidence="9" key="1">
    <citation type="submission" date="2021-01" db="EMBL/GenBank/DDBJ databases">
        <title>Genome seq and assembly of Tabrizicola sp. KVB23.</title>
        <authorList>
            <person name="Chhetri G."/>
        </authorList>
    </citation>
    <scope>NUCLEOTIDE SEQUENCE</scope>
    <source>
        <strain evidence="9">KVB23</strain>
    </source>
</reference>
<dbReference type="Pfam" id="PF04066">
    <property type="entry name" value="MrpF_PhaF"/>
    <property type="match status" value="1"/>
</dbReference>
<evidence type="ECO:0000313" key="9">
    <source>
        <dbReference type="EMBL" id="MBL4926776.1"/>
    </source>
</evidence>
<evidence type="ECO:0000256" key="6">
    <source>
        <dbReference type="ARBA" id="ARBA00022989"/>
    </source>
</evidence>
<evidence type="ECO:0000256" key="3">
    <source>
        <dbReference type="ARBA" id="ARBA00022448"/>
    </source>
</evidence>
<dbReference type="InterPro" id="IPR007208">
    <property type="entry name" value="MrpF/PhaF-like"/>
</dbReference>
<protein>
    <submittedName>
        <fullName evidence="9">K+/H+ antiporter subunit F</fullName>
    </submittedName>
</protein>
<keyword evidence="6 8" id="KW-1133">Transmembrane helix</keyword>
<comment type="similarity">
    <text evidence="2">Belongs to the CPA3 antiporters (TC 2.A.63) subunit F family.</text>
</comment>
<evidence type="ECO:0000256" key="1">
    <source>
        <dbReference type="ARBA" id="ARBA00004651"/>
    </source>
</evidence>
<keyword evidence="10" id="KW-1185">Reference proteome</keyword>
<proteinExistence type="inferred from homology"/>
<keyword evidence="5 8" id="KW-0812">Transmembrane</keyword>
<keyword evidence="4" id="KW-1003">Cell membrane</keyword>
<gene>
    <name evidence="9" type="ORF">JI744_01535</name>
</gene>
<accession>A0A8J7STQ0</accession>
<dbReference type="Proteomes" id="UP000619033">
    <property type="component" value="Unassembled WGS sequence"/>
</dbReference>
<dbReference type="PANTHER" id="PTHR34702">
    <property type="entry name" value="NA(+)/H(+) ANTIPORTER SUBUNIT F1"/>
    <property type="match status" value="1"/>
</dbReference>
<comment type="caution">
    <text evidence="9">The sequence shown here is derived from an EMBL/GenBank/DDBJ whole genome shotgun (WGS) entry which is preliminary data.</text>
</comment>
<feature type="transmembrane region" description="Helical" evidence="8">
    <location>
        <begin position="6"/>
        <end position="22"/>
    </location>
</feature>
<evidence type="ECO:0000256" key="8">
    <source>
        <dbReference type="SAM" id="Phobius"/>
    </source>
</evidence>
<dbReference type="EMBL" id="JAESVP010000001">
    <property type="protein sequence ID" value="MBL4926776.1"/>
    <property type="molecule type" value="Genomic_DNA"/>
</dbReference>
<evidence type="ECO:0000256" key="4">
    <source>
        <dbReference type="ARBA" id="ARBA00022475"/>
    </source>
</evidence>
<evidence type="ECO:0000256" key="5">
    <source>
        <dbReference type="ARBA" id="ARBA00022692"/>
    </source>
</evidence>
<dbReference type="AlphaFoldDB" id="A0A8J7STQ0"/>
<dbReference type="NCBIfam" id="NF004812">
    <property type="entry name" value="PRK06161.1"/>
    <property type="match status" value="1"/>
</dbReference>
<dbReference type="GO" id="GO:0015385">
    <property type="term" value="F:sodium:proton antiporter activity"/>
    <property type="evidence" value="ECO:0007669"/>
    <property type="project" value="TreeGrafter"/>
</dbReference>